<dbReference type="InterPro" id="IPR001650">
    <property type="entry name" value="Helicase_C-like"/>
</dbReference>
<dbReference type="GO" id="GO:0005694">
    <property type="term" value="C:chromosome"/>
    <property type="evidence" value="ECO:0007669"/>
    <property type="project" value="TreeGrafter"/>
</dbReference>
<dbReference type="GO" id="GO:0005737">
    <property type="term" value="C:cytoplasm"/>
    <property type="evidence" value="ECO:0007669"/>
    <property type="project" value="TreeGrafter"/>
</dbReference>
<dbReference type="SMART" id="SM00487">
    <property type="entry name" value="DEXDc"/>
    <property type="match status" value="1"/>
</dbReference>
<gene>
    <name evidence="9" type="ORF">FMUND_226</name>
</gene>
<organism evidence="9 10">
    <name type="scientific">Fusarium mundagurra</name>
    <dbReference type="NCBI Taxonomy" id="1567541"/>
    <lineage>
        <taxon>Eukaryota</taxon>
        <taxon>Fungi</taxon>
        <taxon>Dikarya</taxon>
        <taxon>Ascomycota</taxon>
        <taxon>Pezizomycotina</taxon>
        <taxon>Sordariomycetes</taxon>
        <taxon>Hypocreomycetidae</taxon>
        <taxon>Hypocreales</taxon>
        <taxon>Nectriaceae</taxon>
        <taxon>Fusarium</taxon>
        <taxon>Fusarium fujikuroi species complex</taxon>
    </lineage>
</organism>
<dbReference type="Pfam" id="PF00270">
    <property type="entry name" value="DEAD"/>
    <property type="match status" value="1"/>
</dbReference>
<dbReference type="OrthoDB" id="5075206at2759"/>
<accession>A0A8H5Z6D7</accession>
<sequence length="2201" mass="248912">MWPPGFSEHQLDDHDVEQNETTPWLQHTGWPRLFHNRPLGIIAATAKKPKSAWNEDYLLGQWHDMALRSPAPVEAQLRVILRGVDLMIDRATFTLAKTSYRSRCWLNTYWKDNFWPHEFKVVKCLERYVDREGTNYDRNPDEGCDGDDDERGDSDYEDDDDDEDDRRTDEKHINEYDRVETEVHSNGNDAHYDMNDGRNESSINSTFCLSSGLWLHLSEAIFQLSMMFWTYQEPTGDMSASTIIHFTAVLGIKGPSLTFHPAHSSSPKLSALMWIGRLLFLEYAVPVFGYNTLELAWPCRTAYSSQPDRISSIRSKYLLRGCYTPLGELIELKAFAKSIVKREGVPGNLTWAPDGRSFTIGDDKKVFLSEFCETHYKAVITVQEQVDEMLLGWQPDIDVSAIRDDLTCRKAGWSFIDKTENNLADIWETLLHRLQKSSFRDTPFTKSGHWNPETCHKYLSAGVELNKSAFAAIHFRASLPGRGTEVTSIRYLNSKLSIRNVFFYDGRMIIIISYNKARASNNYAFYIVRYVPIDLSLSLLKYLAIIRPVWEFLAETMRSARHGSKEFFFLDPNGRKKHLSSDQASDILRSRTQDLITPWTLSLYRQAALAIAKRYLAKLVEKSNFYYPSSAGDPMRVFAAGAGHHPRMLLTTYAIDRALPERLQPELLEMYRRLSNIWQDWSRQYYQECCLRSQEDSTGINAAMTHKVCSKRLAEPCSLGRASKIGRTSNAASCHDTGQTEYADGFLYNAQYQILVCIACESMIQPGQKSFYSHLNKLHRITGLTCKALMERFSTYKLCSFQELAIPREKVRPVPGLAIHPAFKCNGSYDNTSIRGLTDGSRGIRHVPDMLRPNVFLCKRKIHDHMPVHGRKASEHTNAMPLWRACKLQTYFTAKGLIDYFLVEEDPSLPTTGGALAGSGLAVMASTSQEEGKLFEDLKADIIQASRDLDKEAEIVQDVEASRADRVPWLVHTGFPTHLQGLRDTEIMSSYALPRSVDDDDDGGGGDGDDDDDDGEEEGGAGDTDIDLRRILAAAESTLRDAYKLCSDKSPDRKMTQQRAKRLSNFRSDDSNMSSVKASKFRSFKNESSLTSYFRITKQLLAYYYRVVYRDDGHFTREGENHVVPRDIIETTPLQRQAMEDVISALRRRDKAVKGASSCDKKEGIANRDYDKRDAELKHTIRKFYISLICQTVGSRPFRSAILSFCAMLSRKKALTRRVDDEQHKRCTWREPGNFNSNLSALTWTAQLILFDFVCFQKQDDEDGIPDLLDQMCKKYFQQMAETPFGHVLQWRLYLFAASRTSLTKHQARWSLDGETVDYMGTKLHMEQVTQLVESEFRQAHSLLYDELLFGMRDVAPIEAWRLHDDLDVDDYGASWLTDERNREILAGTHDALLRQIEERADLRQVFVRLGPNGGVRLCPKAIAIYEAHVQEFLKRMLALISVPSGPPLRSPELLSITYINTGARRRSVFLWEKMVMIYVRYSKSQEQTGEEKDNIRFLPPAVGNLLLMYLAFALPLRQAFLRQSKPGALLSPYLWSKLGGEVWRDGMVSSCLRRACVRAEVPQFQVAWWRQVAASITKEKFSAREQANFDMGEIAASEEVEDEADLAYLAGMSNHSFRTFNYSYAGSTALTVTSSLHRAYRASQSWRSLFRIDQVLQGKRPPAVSDTQAQGLRNACKKARFRARPAAKEDGIIAAARRLHNDPELQLRRPGQRDAMLATMGPRAPEQVIVVLATGSGKTLVFMVGATLAGAETTILILPTVALRGNMLGRLDKVALKHHIWRPGSKKSAPIVVVSAEAACTEAFLEYANRLSDRQCLDRIVIDECHLTITASCYRRSMSQLAWHVRQIRTQTVWLTATLPPIYQELFFEHNKLVRPHIVRESTNRPNIRYIVQQERGLGNLYLFKSERDRVIIYCPTKDLVAELADMLGCPSYTAESGTEEEKMAIIEQWLTAADSPIIVATSALGPGFDYPHIRLVIHVDAPSLLTDFSQESGRAGRDGEVAESIVLLSAAWQPQLGRPVAADKEAMQLYLLQEYCSRGVLSQFLDSKPDWRWCMEGDELCSCTTTTTILPAFGRTAQTPSSPLNAISTAAAAEGAQLAHPAPSSDPAPTTEQQPVSLIEAATKLARDRAEEYNAKLKVFQAFCAKFEEAAKQFTTGPEREFAQKFADSFLDSWNQALTDAKSAPAPTTYSAIAASPPA</sequence>
<dbReference type="EC" id="5.6.2.4" evidence="5"/>
<dbReference type="GO" id="GO:0000724">
    <property type="term" value="P:double-strand break repair via homologous recombination"/>
    <property type="evidence" value="ECO:0007669"/>
    <property type="project" value="TreeGrafter"/>
</dbReference>
<evidence type="ECO:0000259" key="7">
    <source>
        <dbReference type="PROSITE" id="PS51192"/>
    </source>
</evidence>
<evidence type="ECO:0000256" key="2">
    <source>
        <dbReference type="ARBA" id="ARBA00022741"/>
    </source>
</evidence>
<dbReference type="GO" id="GO:0009378">
    <property type="term" value="F:four-way junction helicase activity"/>
    <property type="evidence" value="ECO:0007669"/>
    <property type="project" value="TreeGrafter"/>
</dbReference>
<feature type="region of interest" description="Disordered" evidence="6">
    <location>
        <begin position="2095"/>
        <end position="2116"/>
    </location>
</feature>
<reference evidence="9 10" key="1">
    <citation type="submission" date="2020-05" db="EMBL/GenBank/DDBJ databases">
        <title>Identification and distribution of gene clusters putatively required for synthesis of sphingolipid metabolism inhibitors in phylogenetically diverse species of the filamentous fungus Fusarium.</title>
        <authorList>
            <person name="Kim H.-S."/>
            <person name="Busman M."/>
            <person name="Brown D.W."/>
            <person name="Divon H."/>
            <person name="Uhlig S."/>
            <person name="Proctor R.H."/>
        </authorList>
    </citation>
    <scope>NUCLEOTIDE SEQUENCE [LARGE SCALE GENOMIC DNA]</scope>
    <source>
        <strain evidence="9 10">NRRL 66235</strain>
    </source>
</reference>
<dbReference type="Pfam" id="PF12013">
    <property type="entry name" value="OrsD"/>
    <property type="match status" value="1"/>
</dbReference>
<feature type="domain" description="Helicase ATP-binding" evidence="7">
    <location>
        <begin position="1720"/>
        <end position="1878"/>
    </location>
</feature>
<evidence type="ECO:0000256" key="3">
    <source>
        <dbReference type="ARBA" id="ARBA00022840"/>
    </source>
</evidence>
<feature type="domain" description="Helicase C-terminal" evidence="8">
    <location>
        <begin position="1898"/>
        <end position="2054"/>
    </location>
</feature>
<dbReference type="PANTHER" id="PTHR13710:SF154">
    <property type="entry name" value="RECQ HELICASE, PUTATIVE (AFU_ORTHOLOGUE AFUA_6G14720)-RELATED"/>
    <property type="match status" value="1"/>
</dbReference>
<evidence type="ECO:0000256" key="5">
    <source>
        <dbReference type="ARBA" id="ARBA00034808"/>
    </source>
</evidence>
<dbReference type="SUPFAM" id="SSF52540">
    <property type="entry name" value="P-loop containing nucleoside triphosphate hydrolases"/>
    <property type="match status" value="1"/>
</dbReference>
<dbReference type="Gene3D" id="3.40.50.300">
    <property type="entry name" value="P-loop containing nucleotide triphosphate hydrolases"/>
    <property type="match status" value="2"/>
</dbReference>
<keyword evidence="2" id="KW-0547">Nucleotide-binding</keyword>
<dbReference type="InterPro" id="IPR014001">
    <property type="entry name" value="Helicase_ATP-bd"/>
</dbReference>
<evidence type="ECO:0000256" key="4">
    <source>
        <dbReference type="ARBA" id="ARBA00034617"/>
    </source>
</evidence>
<dbReference type="PROSITE" id="PS51194">
    <property type="entry name" value="HELICASE_CTER"/>
    <property type="match status" value="1"/>
</dbReference>
<proteinExistence type="inferred from homology"/>
<evidence type="ECO:0000313" key="9">
    <source>
        <dbReference type="EMBL" id="KAF5725013.1"/>
    </source>
</evidence>
<comment type="catalytic activity">
    <reaction evidence="4">
        <text>Couples ATP hydrolysis with the unwinding of duplex DNA by translocating in the 3'-5' direction.</text>
        <dbReference type="EC" id="5.6.2.4"/>
    </reaction>
</comment>
<dbReference type="EMBL" id="JAAOAN010000017">
    <property type="protein sequence ID" value="KAF5725013.1"/>
    <property type="molecule type" value="Genomic_DNA"/>
</dbReference>
<dbReference type="PROSITE" id="PS51192">
    <property type="entry name" value="HELICASE_ATP_BIND_1"/>
    <property type="match status" value="1"/>
</dbReference>
<feature type="compositionally biased region" description="Acidic residues" evidence="6">
    <location>
        <begin position="998"/>
        <end position="1020"/>
    </location>
</feature>
<comment type="caution">
    <text evidence="9">The sequence shown here is derived from an EMBL/GenBank/DDBJ whole genome shotgun (WGS) entry which is preliminary data.</text>
</comment>
<dbReference type="InterPro" id="IPR027417">
    <property type="entry name" value="P-loop_NTPase"/>
</dbReference>
<dbReference type="SMART" id="SM00490">
    <property type="entry name" value="HELICc"/>
    <property type="match status" value="1"/>
</dbReference>
<evidence type="ECO:0000256" key="6">
    <source>
        <dbReference type="SAM" id="MobiDB-lite"/>
    </source>
</evidence>
<dbReference type="GO" id="GO:0003676">
    <property type="term" value="F:nucleic acid binding"/>
    <property type="evidence" value="ECO:0007669"/>
    <property type="project" value="InterPro"/>
</dbReference>
<dbReference type="GO" id="GO:0043138">
    <property type="term" value="F:3'-5' DNA helicase activity"/>
    <property type="evidence" value="ECO:0007669"/>
    <property type="project" value="UniProtKB-EC"/>
</dbReference>
<dbReference type="Pfam" id="PF00271">
    <property type="entry name" value="Helicase_C"/>
    <property type="match status" value="1"/>
</dbReference>
<dbReference type="Proteomes" id="UP000544331">
    <property type="component" value="Unassembled WGS sequence"/>
</dbReference>
<evidence type="ECO:0000313" key="10">
    <source>
        <dbReference type="Proteomes" id="UP000544331"/>
    </source>
</evidence>
<dbReference type="GO" id="GO:0005524">
    <property type="term" value="F:ATP binding"/>
    <property type="evidence" value="ECO:0007669"/>
    <property type="project" value="UniProtKB-KW"/>
</dbReference>
<name>A0A8H5Z6D7_9HYPO</name>
<keyword evidence="3" id="KW-0067">ATP-binding</keyword>
<dbReference type="PANTHER" id="PTHR13710">
    <property type="entry name" value="DNA HELICASE RECQ FAMILY MEMBER"/>
    <property type="match status" value="1"/>
</dbReference>
<keyword evidence="10" id="KW-1185">Reference proteome</keyword>
<feature type="non-terminal residue" evidence="9">
    <location>
        <position position="1"/>
    </location>
</feature>
<comment type="similarity">
    <text evidence="1">Belongs to the helicase family. RecQ subfamily.</text>
</comment>
<evidence type="ECO:0000259" key="8">
    <source>
        <dbReference type="PROSITE" id="PS51194"/>
    </source>
</evidence>
<evidence type="ECO:0000256" key="1">
    <source>
        <dbReference type="ARBA" id="ARBA00005446"/>
    </source>
</evidence>
<dbReference type="InterPro" id="IPR022698">
    <property type="entry name" value="OrsD"/>
</dbReference>
<feature type="region of interest" description="Disordered" evidence="6">
    <location>
        <begin position="135"/>
        <end position="173"/>
    </location>
</feature>
<feature type="compositionally biased region" description="Acidic residues" evidence="6">
    <location>
        <begin position="142"/>
        <end position="164"/>
    </location>
</feature>
<protein>
    <recommendedName>
        <fullName evidence="5">DNA 3'-5' helicase</fullName>
        <ecNumber evidence="5">5.6.2.4</ecNumber>
    </recommendedName>
</protein>
<dbReference type="InterPro" id="IPR011545">
    <property type="entry name" value="DEAD/DEAH_box_helicase_dom"/>
</dbReference>
<feature type="region of interest" description="Disordered" evidence="6">
    <location>
        <begin position="994"/>
        <end position="1026"/>
    </location>
</feature>